<evidence type="ECO:0000313" key="2">
    <source>
        <dbReference type="Proteomes" id="UP000183471"/>
    </source>
</evidence>
<organism evidence="1 2">
    <name type="scientific">Nitrosospira multiformis</name>
    <dbReference type="NCBI Taxonomy" id="1231"/>
    <lineage>
        <taxon>Bacteria</taxon>
        <taxon>Pseudomonadati</taxon>
        <taxon>Pseudomonadota</taxon>
        <taxon>Betaproteobacteria</taxon>
        <taxon>Nitrosomonadales</taxon>
        <taxon>Nitrosomonadaceae</taxon>
        <taxon>Nitrosospira</taxon>
    </lineage>
</organism>
<protein>
    <submittedName>
        <fullName evidence="1">Uncharacterized protein</fullName>
    </submittedName>
</protein>
<dbReference type="RefSeq" id="WP_143007663.1">
    <property type="nucleotide sequence ID" value="NZ_FNKY01000001.1"/>
</dbReference>
<dbReference type="Proteomes" id="UP000183471">
    <property type="component" value="Unassembled WGS sequence"/>
</dbReference>
<dbReference type="EMBL" id="FNKY01000001">
    <property type="protein sequence ID" value="SDQ98052.1"/>
    <property type="molecule type" value="Genomic_DNA"/>
</dbReference>
<sequence length="167" mass="19121">MKDLLLVLLGGLVGMTFNLFLQPLFEERATSFLVRLLGSSKHRGRKSISGSWDHRWSLNNETSFVAEEKECMVKQLHNRITTSWVSHLEGRRYVLVGDIEQERYVTGKWFDQEAGPTYSGTFQLIIHLGANSMTGKWIGYDDMGRVRSGIWEWKRSNVDAYGSEDAS</sequence>
<name>A0ABY0TLA0_9PROT</name>
<accession>A0ABY0TLA0</accession>
<evidence type="ECO:0000313" key="1">
    <source>
        <dbReference type="EMBL" id="SDQ98052.1"/>
    </source>
</evidence>
<comment type="caution">
    <text evidence="1">The sequence shown here is derived from an EMBL/GenBank/DDBJ whole genome shotgun (WGS) entry which is preliminary data.</text>
</comment>
<keyword evidence="2" id="KW-1185">Reference proteome</keyword>
<reference evidence="1 2" key="1">
    <citation type="submission" date="2016-10" db="EMBL/GenBank/DDBJ databases">
        <authorList>
            <person name="Varghese N."/>
            <person name="Submissions S."/>
        </authorList>
    </citation>
    <scope>NUCLEOTIDE SEQUENCE [LARGE SCALE GENOMIC DNA]</scope>
    <source>
        <strain evidence="1 2">Nl1</strain>
    </source>
</reference>
<gene>
    <name evidence="1" type="ORF">SAMN05216402_3097</name>
</gene>
<proteinExistence type="predicted"/>